<dbReference type="Proteomes" id="UP001374535">
    <property type="component" value="Chromosome 6"/>
</dbReference>
<reference evidence="1 2" key="1">
    <citation type="journal article" date="2023" name="Life. Sci Alliance">
        <title>Evolutionary insights into 3D genome organization and epigenetic landscape of Vigna mungo.</title>
        <authorList>
            <person name="Junaid A."/>
            <person name="Singh B."/>
            <person name="Bhatia S."/>
        </authorList>
    </citation>
    <scope>NUCLEOTIDE SEQUENCE [LARGE SCALE GENOMIC DNA]</scope>
    <source>
        <strain evidence="1">Urdbean</strain>
    </source>
</reference>
<proteinExistence type="predicted"/>
<accession>A0AAQ3NE40</accession>
<dbReference type="PANTHER" id="PTHR28630:SF11">
    <property type="entry name" value="THIOREDOXIN-LIKE PROTEIN AAED1, CHLOROPLASTIC"/>
    <property type="match status" value="1"/>
</dbReference>
<keyword evidence="2" id="KW-1185">Reference proteome</keyword>
<sequence>MTLLPLLEIYADPTHSSYEALQFVSGVFTTFTPNAGLKIIQLYREGYRQDWKLSFEKDTVTRGGWKQGGIIVAGPGKNNISYLHKDKEAGDDPEIEDILKACCS</sequence>
<organism evidence="1 2">
    <name type="scientific">Vigna mungo</name>
    <name type="common">Black gram</name>
    <name type="synonym">Phaseolus mungo</name>
    <dbReference type="NCBI Taxonomy" id="3915"/>
    <lineage>
        <taxon>Eukaryota</taxon>
        <taxon>Viridiplantae</taxon>
        <taxon>Streptophyta</taxon>
        <taxon>Embryophyta</taxon>
        <taxon>Tracheophyta</taxon>
        <taxon>Spermatophyta</taxon>
        <taxon>Magnoliopsida</taxon>
        <taxon>eudicotyledons</taxon>
        <taxon>Gunneridae</taxon>
        <taxon>Pentapetalae</taxon>
        <taxon>rosids</taxon>
        <taxon>fabids</taxon>
        <taxon>Fabales</taxon>
        <taxon>Fabaceae</taxon>
        <taxon>Papilionoideae</taxon>
        <taxon>50 kb inversion clade</taxon>
        <taxon>NPAAA clade</taxon>
        <taxon>indigoferoid/millettioid clade</taxon>
        <taxon>Phaseoleae</taxon>
        <taxon>Vigna</taxon>
    </lineage>
</organism>
<gene>
    <name evidence="1" type="ORF">V8G54_021308</name>
</gene>
<evidence type="ECO:0000313" key="1">
    <source>
        <dbReference type="EMBL" id="WVZ07962.1"/>
    </source>
</evidence>
<dbReference type="EMBL" id="CP144695">
    <property type="protein sequence ID" value="WVZ07962.1"/>
    <property type="molecule type" value="Genomic_DNA"/>
</dbReference>
<dbReference type="PANTHER" id="PTHR28630">
    <property type="match status" value="1"/>
</dbReference>
<dbReference type="InterPro" id="IPR032801">
    <property type="entry name" value="PXL2A/B/C"/>
</dbReference>
<protein>
    <submittedName>
        <fullName evidence="1">Uncharacterized protein</fullName>
    </submittedName>
</protein>
<dbReference type="AlphaFoldDB" id="A0AAQ3NE40"/>
<dbReference type="Pfam" id="PF13911">
    <property type="entry name" value="AhpC-TSA_2"/>
    <property type="match status" value="1"/>
</dbReference>
<dbReference type="GO" id="GO:0009507">
    <property type="term" value="C:chloroplast"/>
    <property type="evidence" value="ECO:0007669"/>
    <property type="project" value="TreeGrafter"/>
</dbReference>
<name>A0AAQ3NE40_VIGMU</name>
<evidence type="ECO:0000313" key="2">
    <source>
        <dbReference type="Proteomes" id="UP001374535"/>
    </source>
</evidence>